<dbReference type="Pfam" id="PF02836">
    <property type="entry name" value="Glyco_hydro_2_C"/>
    <property type="match status" value="1"/>
</dbReference>
<dbReference type="EMBL" id="CP115965">
    <property type="protein sequence ID" value="WZW98071.1"/>
    <property type="molecule type" value="Genomic_DNA"/>
</dbReference>
<dbReference type="InterPro" id="IPR008979">
    <property type="entry name" value="Galactose-bd-like_sf"/>
</dbReference>
<dbReference type="InterPro" id="IPR006103">
    <property type="entry name" value="Glyco_hydro_2_cat"/>
</dbReference>
<evidence type="ECO:0000313" key="9">
    <source>
        <dbReference type="EMBL" id="WZW98071.1"/>
    </source>
</evidence>
<dbReference type="Gene3D" id="3.20.20.80">
    <property type="entry name" value="Glycosidases"/>
    <property type="match status" value="1"/>
</dbReference>
<name>A0ABZ3C6A1_9ACTN</name>
<evidence type="ECO:0000256" key="6">
    <source>
        <dbReference type="ARBA" id="ARBA00032230"/>
    </source>
</evidence>
<dbReference type="InterPro" id="IPR013783">
    <property type="entry name" value="Ig-like_fold"/>
</dbReference>
<evidence type="ECO:0000256" key="4">
    <source>
        <dbReference type="ARBA" id="ARBA00022801"/>
    </source>
</evidence>
<reference evidence="9 10" key="1">
    <citation type="journal article" date="2023" name="Environ Microbiome">
        <title>A coral-associated actinobacterium mitigates coral bleaching under heat stress.</title>
        <authorList>
            <person name="Li J."/>
            <person name="Zou Y."/>
            <person name="Li Q."/>
            <person name="Zhang J."/>
            <person name="Bourne D.G."/>
            <person name="Lyu Y."/>
            <person name="Liu C."/>
            <person name="Zhang S."/>
        </authorList>
    </citation>
    <scope>NUCLEOTIDE SEQUENCE [LARGE SCALE GENOMIC DNA]</scope>
    <source>
        <strain evidence="9 10">SCSIO 13291</strain>
    </source>
</reference>
<dbReference type="PRINTS" id="PR00132">
    <property type="entry name" value="GLHYDRLASE2"/>
</dbReference>
<keyword evidence="4" id="KW-0378">Hydrolase</keyword>
<dbReference type="InterPro" id="IPR023230">
    <property type="entry name" value="Glyco_hydro_2_CS"/>
</dbReference>
<feature type="region of interest" description="Disordered" evidence="7">
    <location>
        <begin position="1"/>
        <end position="20"/>
    </location>
</feature>
<dbReference type="SUPFAM" id="SSF51445">
    <property type="entry name" value="(Trans)glycosidases"/>
    <property type="match status" value="1"/>
</dbReference>
<keyword evidence="10" id="KW-1185">Reference proteome</keyword>
<evidence type="ECO:0000256" key="7">
    <source>
        <dbReference type="SAM" id="MobiDB-lite"/>
    </source>
</evidence>
<dbReference type="Pfam" id="PF02929">
    <property type="entry name" value="Bgal_small_N"/>
    <property type="match status" value="1"/>
</dbReference>
<dbReference type="PROSITE" id="PS00719">
    <property type="entry name" value="GLYCOSYL_HYDROL_F2_1"/>
    <property type="match status" value="1"/>
</dbReference>
<dbReference type="InterPro" id="IPR050347">
    <property type="entry name" value="Bact_Beta-galactosidase"/>
</dbReference>
<evidence type="ECO:0000256" key="1">
    <source>
        <dbReference type="ARBA" id="ARBA00001412"/>
    </source>
</evidence>
<organism evidence="9 10">
    <name type="scientific">Propioniciclava soli</name>
    <dbReference type="NCBI Taxonomy" id="2775081"/>
    <lineage>
        <taxon>Bacteria</taxon>
        <taxon>Bacillati</taxon>
        <taxon>Actinomycetota</taxon>
        <taxon>Actinomycetes</taxon>
        <taxon>Propionibacteriales</taxon>
        <taxon>Propionibacteriaceae</taxon>
        <taxon>Propioniciclava</taxon>
    </lineage>
</organism>
<dbReference type="Pfam" id="PF02837">
    <property type="entry name" value="Glyco_hydro_2_N"/>
    <property type="match status" value="1"/>
</dbReference>
<protein>
    <recommendedName>
        <fullName evidence="3">beta-galactosidase</fullName>
        <ecNumber evidence="3">3.2.1.23</ecNumber>
    </recommendedName>
    <alternativeName>
        <fullName evidence="6">Lactase</fullName>
    </alternativeName>
</protein>
<dbReference type="InterPro" id="IPR006101">
    <property type="entry name" value="Glyco_hydro_2"/>
</dbReference>
<dbReference type="Proteomes" id="UP001434337">
    <property type="component" value="Chromosome"/>
</dbReference>
<evidence type="ECO:0000256" key="3">
    <source>
        <dbReference type="ARBA" id="ARBA00012756"/>
    </source>
</evidence>
<dbReference type="RefSeq" id="WP_232549817.1">
    <property type="nucleotide sequence ID" value="NZ_CP115965.1"/>
</dbReference>
<evidence type="ECO:0000256" key="5">
    <source>
        <dbReference type="ARBA" id="ARBA00023295"/>
    </source>
</evidence>
<dbReference type="SUPFAM" id="SSF74650">
    <property type="entry name" value="Galactose mutarotase-like"/>
    <property type="match status" value="1"/>
</dbReference>
<proteinExistence type="inferred from homology"/>
<feature type="region of interest" description="Disordered" evidence="7">
    <location>
        <begin position="662"/>
        <end position="681"/>
    </location>
</feature>
<dbReference type="Gene3D" id="2.60.120.260">
    <property type="entry name" value="Galactose-binding domain-like"/>
    <property type="match status" value="1"/>
</dbReference>
<sequence length="974" mass="104816">MKHIEEISPGSGMRVAPRSELSSTAERIDLGGAWRFRHSATPAQAAALASNPGVYDAGWDTIDVPSHWVLRGEGSYGRPAYNNVLYPFPLDPPHVPDANPTGDHWRTFDLPAAWLDDGRVVLRFDGIESIGVVTLNDVEVGVVRGSRLRQELDVTDAVRPGENTLHVRVHQWSAMTYVEDQDQWWLPGIFREVTLLHRPAGGIDDVWLRADVDPATGRGTLTPELRATGPVRITCPELGLDATVDADAPGTIAVGEVEPWSADVPRLYTVTVANEVESIELRVGFRRVQIDGDAWLVNGRRVRLRGVNRHDFDPVNGRVVDPAELRRQLELMKRYNVNAIRTSHYPPHPTLLALADELGFWVIDECDIETHGFVAAGWQGNPSDDPAWRDVYLDRAERMLERDKNHACIIAWSLGNEAGVGGNLAAMAAWLRRRDPSRPIHYEGDHDDLVPDVVSRMYAPLEELRRLTVARAGRPIMLCEYVHAMGNGAGGVAEYEEVFDAHPAIHGGFVWEWRDHGLLTHTADGTPFHGYGGDFGEEFHDGSFVCDGLLLADGTPSPALAEFAAVVTPIKVNVGTGAVTVENRRHDGDTADLTFAWDHEVDGHVVASGTLNVPPVLAGAEASAALPDLSLDAPGEHWLTVRAELAAAAPWADAGHVVTSAQRQLREATAPAPGATSAEPGVATASGYTLGEATFDESGRLTSLGGLALTGGQLTLWRAPTENDLLSGFGSYELGAPEETGGLGAPGPSSAARWREAGLDRLQHRVLAADADADGLLVRTLVAPAGIAQHVVVEQRWAWTDGALTCAVDVTPSTGWDRTWPRIGLAFELPLGHGRAAWFGTGPHENYPDSDAAARVGRFEADVAELTVPYAVPQESGHRAGLRELTLTGEGVPPLTVTTTPVAGHRVGFTVGLHSAAELAAAAHPHELPPPQATHLVLDLAQHGLGSRSCGPDVRPRFALWPRPASASFALRVG</sequence>
<feature type="domain" description="Beta galactosidase small chain/" evidence="8">
    <location>
        <begin position="689"/>
        <end position="972"/>
    </location>
</feature>
<dbReference type="PANTHER" id="PTHR46323">
    <property type="entry name" value="BETA-GALACTOSIDASE"/>
    <property type="match status" value="1"/>
</dbReference>
<dbReference type="InterPro" id="IPR032312">
    <property type="entry name" value="LacZ_4"/>
</dbReference>
<dbReference type="Gene3D" id="2.70.98.10">
    <property type="match status" value="1"/>
</dbReference>
<evidence type="ECO:0000256" key="2">
    <source>
        <dbReference type="ARBA" id="ARBA00007401"/>
    </source>
</evidence>
<dbReference type="SUPFAM" id="SSF49785">
    <property type="entry name" value="Galactose-binding domain-like"/>
    <property type="match status" value="1"/>
</dbReference>
<evidence type="ECO:0000259" key="8">
    <source>
        <dbReference type="SMART" id="SM01038"/>
    </source>
</evidence>
<keyword evidence="5" id="KW-0326">Glycosidase</keyword>
<dbReference type="InterPro" id="IPR011013">
    <property type="entry name" value="Gal_mutarotase_sf_dom"/>
</dbReference>
<dbReference type="InterPro" id="IPR036156">
    <property type="entry name" value="Beta-gal/glucu_dom_sf"/>
</dbReference>
<dbReference type="SUPFAM" id="SSF49303">
    <property type="entry name" value="beta-Galactosidase/glucuronidase domain"/>
    <property type="match status" value="2"/>
</dbReference>
<dbReference type="InterPro" id="IPR004199">
    <property type="entry name" value="B-gal_small/dom_5"/>
</dbReference>
<dbReference type="Pfam" id="PF16353">
    <property type="entry name" value="LacZ_4"/>
    <property type="match status" value="1"/>
</dbReference>
<dbReference type="InterPro" id="IPR006104">
    <property type="entry name" value="Glyco_hydro_2_N"/>
</dbReference>
<accession>A0ABZ3C6A1</accession>
<dbReference type="Gene3D" id="2.60.40.10">
    <property type="entry name" value="Immunoglobulins"/>
    <property type="match status" value="2"/>
</dbReference>
<evidence type="ECO:0000313" key="10">
    <source>
        <dbReference type="Proteomes" id="UP001434337"/>
    </source>
</evidence>
<comment type="catalytic activity">
    <reaction evidence="1">
        <text>Hydrolysis of terminal non-reducing beta-D-galactose residues in beta-D-galactosides.</text>
        <dbReference type="EC" id="3.2.1.23"/>
    </reaction>
</comment>
<dbReference type="PANTHER" id="PTHR46323:SF2">
    <property type="entry name" value="BETA-GALACTOSIDASE"/>
    <property type="match status" value="1"/>
</dbReference>
<comment type="similarity">
    <text evidence="2">Belongs to the glycosyl hydrolase 2 family.</text>
</comment>
<gene>
    <name evidence="9" type="ORF">PCC79_14415</name>
</gene>
<dbReference type="InterPro" id="IPR017853">
    <property type="entry name" value="GH"/>
</dbReference>
<dbReference type="EC" id="3.2.1.23" evidence="3"/>
<dbReference type="InterPro" id="IPR014718">
    <property type="entry name" value="GH-type_carb-bd"/>
</dbReference>
<dbReference type="SMART" id="SM01038">
    <property type="entry name" value="Bgal_small_N"/>
    <property type="match status" value="1"/>
</dbReference>